<sequence>MVNTKTPPAIGAGEDATVSYLLSRVLSGDKICRATELAACLPQWFSDVKENKPIALGSPELLSRLLLPFGTPAILEHIEGLQIPDSLTDRQRWMIKLRVLMNNKAHERLLQKLESLQDQQVSFETLCEQENEDGTDDYLAADPKRTLQFDYDMRDVMIRGDKNAMRKNQGVFYVTGSVAWTVRSPYWNVALATDDEGNRYLSDDVLDEVLPKWRQILTGETIPTPKYGVVDSFRLWLASEEKKASDLGKPWPPSTPINTASAPRFKLVTPEPYSRLRTMNTSGLSPFGSPSKVTGSEQTELLREILTEIKELKTTVGQILESKQQFELTENQMHGSLPQSYPPIPLAMQPPAPPAIQPNYFLSQGQFVSSQFQLEPDWQQQWNSQYQGPTTMPGPGPSSARRL</sequence>
<protein>
    <submittedName>
        <fullName evidence="2">Uncharacterized protein</fullName>
    </submittedName>
</protein>
<evidence type="ECO:0000313" key="3">
    <source>
        <dbReference type="Proteomes" id="UP001149954"/>
    </source>
</evidence>
<accession>A0A9X0C9J6</accession>
<comment type="caution">
    <text evidence="2">The sequence shown here is derived from an EMBL/GenBank/DDBJ whole genome shotgun (WGS) entry which is preliminary data.</text>
</comment>
<organism evidence="2 3">
    <name type="scientific">Penicillium fimorum</name>
    <dbReference type="NCBI Taxonomy" id="1882269"/>
    <lineage>
        <taxon>Eukaryota</taxon>
        <taxon>Fungi</taxon>
        <taxon>Dikarya</taxon>
        <taxon>Ascomycota</taxon>
        <taxon>Pezizomycotina</taxon>
        <taxon>Eurotiomycetes</taxon>
        <taxon>Eurotiomycetidae</taxon>
        <taxon>Eurotiales</taxon>
        <taxon>Aspergillaceae</taxon>
        <taxon>Penicillium</taxon>
    </lineage>
</organism>
<dbReference type="Proteomes" id="UP001149954">
    <property type="component" value="Unassembled WGS sequence"/>
</dbReference>
<evidence type="ECO:0000256" key="1">
    <source>
        <dbReference type="SAM" id="MobiDB-lite"/>
    </source>
</evidence>
<dbReference type="OrthoDB" id="4369965at2759"/>
<feature type="region of interest" description="Disordered" evidence="1">
    <location>
        <begin position="378"/>
        <end position="403"/>
    </location>
</feature>
<evidence type="ECO:0000313" key="2">
    <source>
        <dbReference type="EMBL" id="KAJ5513514.1"/>
    </source>
</evidence>
<dbReference type="AlphaFoldDB" id="A0A9X0C9J6"/>
<reference evidence="2" key="1">
    <citation type="submission" date="2022-12" db="EMBL/GenBank/DDBJ databases">
        <authorList>
            <person name="Petersen C."/>
        </authorList>
    </citation>
    <scope>NUCLEOTIDE SEQUENCE</scope>
    <source>
        <strain evidence="2">IBT 29495</strain>
    </source>
</reference>
<name>A0A9X0C9J6_9EURO</name>
<dbReference type="EMBL" id="JAPWDS010000002">
    <property type="protein sequence ID" value="KAJ5513514.1"/>
    <property type="molecule type" value="Genomic_DNA"/>
</dbReference>
<proteinExistence type="predicted"/>
<gene>
    <name evidence="2" type="ORF">N7463_003066</name>
</gene>
<feature type="compositionally biased region" description="Polar residues" evidence="1">
    <location>
        <begin position="378"/>
        <end position="387"/>
    </location>
</feature>
<reference evidence="2" key="2">
    <citation type="journal article" date="2023" name="IMA Fungus">
        <title>Comparative genomic study of the Penicillium genus elucidates a diverse pangenome and 15 lateral gene transfer events.</title>
        <authorList>
            <person name="Petersen C."/>
            <person name="Sorensen T."/>
            <person name="Nielsen M.R."/>
            <person name="Sondergaard T.E."/>
            <person name="Sorensen J.L."/>
            <person name="Fitzpatrick D.A."/>
            <person name="Frisvad J.C."/>
            <person name="Nielsen K.L."/>
        </authorList>
    </citation>
    <scope>NUCLEOTIDE SEQUENCE</scope>
    <source>
        <strain evidence="2">IBT 29495</strain>
    </source>
</reference>
<keyword evidence="3" id="KW-1185">Reference proteome</keyword>